<comment type="caution">
    <text evidence="1">The sequence shown here is derived from an EMBL/GenBank/DDBJ whole genome shotgun (WGS) entry which is preliminary data.</text>
</comment>
<evidence type="ECO:0000313" key="1">
    <source>
        <dbReference type="EMBL" id="PNX62953.1"/>
    </source>
</evidence>
<evidence type="ECO:0000313" key="2">
    <source>
        <dbReference type="Proteomes" id="UP000236291"/>
    </source>
</evidence>
<reference evidence="1 2" key="2">
    <citation type="journal article" date="2017" name="Front. Plant Sci.">
        <title>Gene Classification and Mining of Molecular Markers Useful in Red Clover (Trifolium pratense) Breeding.</title>
        <authorList>
            <person name="Istvanek J."/>
            <person name="Dluhosova J."/>
            <person name="Dluhos P."/>
            <person name="Patkova L."/>
            <person name="Nedelnik J."/>
            <person name="Repkova J."/>
        </authorList>
    </citation>
    <scope>NUCLEOTIDE SEQUENCE [LARGE SCALE GENOMIC DNA]</scope>
    <source>
        <strain evidence="2">cv. Tatra</strain>
        <tissue evidence="1">Young leaves</tissue>
    </source>
</reference>
<accession>A0A2K3K9L0</accession>
<dbReference type="EMBL" id="ASHM01089037">
    <property type="protein sequence ID" value="PNX62953.1"/>
    <property type="molecule type" value="Genomic_DNA"/>
</dbReference>
<reference evidence="1 2" key="1">
    <citation type="journal article" date="2014" name="Am. J. Bot.">
        <title>Genome assembly and annotation for red clover (Trifolium pratense; Fabaceae).</title>
        <authorList>
            <person name="Istvanek J."/>
            <person name="Jaros M."/>
            <person name="Krenek A."/>
            <person name="Repkova J."/>
        </authorList>
    </citation>
    <scope>NUCLEOTIDE SEQUENCE [LARGE SCALE GENOMIC DNA]</scope>
    <source>
        <strain evidence="2">cv. Tatra</strain>
        <tissue evidence="1">Young leaves</tissue>
    </source>
</reference>
<dbReference type="Proteomes" id="UP000236291">
    <property type="component" value="Unassembled WGS sequence"/>
</dbReference>
<sequence>RIRTFTRMNVVNGISVTIRGSEREQHEVAWWIGKRLKKSDGYDGYARISEKMKGK</sequence>
<gene>
    <name evidence="1" type="ORF">L195_g053261</name>
</gene>
<dbReference type="AlphaFoldDB" id="A0A2K3K9L0"/>
<organism evidence="1 2">
    <name type="scientific">Trifolium pratense</name>
    <name type="common">Red clover</name>
    <dbReference type="NCBI Taxonomy" id="57577"/>
    <lineage>
        <taxon>Eukaryota</taxon>
        <taxon>Viridiplantae</taxon>
        <taxon>Streptophyta</taxon>
        <taxon>Embryophyta</taxon>
        <taxon>Tracheophyta</taxon>
        <taxon>Spermatophyta</taxon>
        <taxon>Magnoliopsida</taxon>
        <taxon>eudicotyledons</taxon>
        <taxon>Gunneridae</taxon>
        <taxon>Pentapetalae</taxon>
        <taxon>rosids</taxon>
        <taxon>fabids</taxon>
        <taxon>Fabales</taxon>
        <taxon>Fabaceae</taxon>
        <taxon>Papilionoideae</taxon>
        <taxon>50 kb inversion clade</taxon>
        <taxon>NPAAA clade</taxon>
        <taxon>Hologalegina</taxon>
        <taxon>IRL clade</taxon>
        <taxon>Trifolieae</taxon>
        <taxon>Trifolium</taxon>
    </lineage>
</organism>
<name>A0A2K3K9L0_TRIPR</name>
<protein>
    <submittedName>
        <fullName evidence="1">Uncharacterized protein</fullName>
    </submittedName>
</protein>
<proteinExistence type="predicted"/>
<feature type="non-terminal residue" evidence="1">
    <location>
        <position position="1"/>
    </location>
</feature>